<reference evidence="1 2" key="1">
    <citation type="submission" date="2023-04" db="EMBL/GenBank/DDBJ databases">
        <title>Genome sequence of Halobacillus naozhouensis KACC 21980.</title>
        <authorList>
            <person name="Kim S."/>
            <person name="Heo J."/>
            <person name="Kwon S.-W."/>
        </authorList>
    </citation>
    <scope>NUCLEOTIDE SEQUENCE [LARGE SCALE GENOMIC DNA]</scope>
    <source>
        <strain evidence="1 2">KCTC 13234</strain>
    </source>
</reference>
<evidence type="ECO:0008006" key="3">
    <source>
        <dbReference type="Google" id="ProtNLM"/>
    </source>
</evidence>
<dbReference type="EMBL" id="CP121671">
    <property type="protein sequence ID" value="WFT75471.1"/>
    <property type="molecule type" value="Genomic_DNA"/>
</dbReference>
<organism evidence="1 2">
    <name type="scientific">Halobacillus naozhouensis</name>
    <dbReference type="NCBI Taxonomy" id="554880"/>
    <lineage>
        <taxon>Bacteria</taxon>
        <taxon>Bacillati</taxon>
        <taxon>Bacillota</taxon>
        <taxon>Bacilli</taxon>
        <taxon>Bacillales</taxon>
        <taxon>Bacillaceae</taxon>
        <taxon>Halobacillus</taxon>
    </lineage>
</organism>
<name>A0ABY8J3N1_9BACI</name>
<evidence type="ECO:0000313" key="2">
    <source>
        <dbReference type="Proteomes" id="UP001221597"/>
    </source>
</evidence>
<proteinExistence type="predicted"/>
<gene>
    <name evidence="1" type="ORF">P9989_03470</name>
</gene>
<evidence type="ECO:0000313" key="1">
    <source>
        <dbReference type="EMBL" id="WFT75471.1"/>
    </source>
</evidence>
<accession>A0ABY8J3N1</accession>
<dbReference type="RefSeq" id="WP_283077437.1">
    <property type="nucleotide sequence ID" value="NZ_CP121671.1"/>
</dbReference>
<keyword evidence="2" id="KW-1185">Reference proteome</keyword>
<dbReference type="Proteomes" id="UP001221597">
    <property type="component" value="Chromosome"/>
</dbReference>
<sequence>MFTIIATDENGLRIEFDQNEKELQFESYEEAQKFIDSIKTSNMFPEKYRFVIEEKPSSNDTTN</sequence>
<protein>
    <recommendedName>
        <fullName evidence="3">YhzD-like protein</fullName>
    </recommendedName>
</protein>